<reference evidence="4 5" key="2">
    <citation type="submission" date="2023-11" db="UniProtKB">
        <authorList>
            <consortium name="WormBaseParasite"/>
        </authorList>
    </citation>
    <scope>IDENTIFICATION</scope>
</reference>
<evidence type="ECO:0000259" key="2">
    <source>
        <dbReference type="Pfam" id="PF00060"/>
    </source>
</evidence>
<name>A0AA85K1T2_TRIRE</name>
<dbReference type="InterPro" id="IPR001320">
    <property type="entry name" value="Iontro_rcpt_C"/>
</dbReference>
<feature type="transmembrane region" description="Helical" evidence="1">
    <location>
        <begin position="226"/>
        <end position="248"/>
    </location>
</feature>
<dbReference type="WBParaSite" id="TREG1_55470.4">
    <property type="protein sequence ID" value="TREG1_55470.4"/>
    <property type="gene ID" value="TREG1_55470"/>
</dbReference>
<proteinExistence type="predicted"/>
<feature type="transmembrane region" description="Helical" evidence="1">
    <location>
        <begin position="6"/>
        <end position="27"/>
    </location>
</feature>
<sequence>MNSEKHHVFTVSSVLFCCLVFTGISLVNSQTVFIPNFPEYIQGVSLVNLLSVNNSNNIKFTVKIFPNDTTVSLTDIDYCKRLVSKSDEALCLFQYSYDTLLSIRNDSFANNNKRMSYLTRPFTQQRPVLLAKSIKKVNSSIRKDSWFMNAVYFLYAFHSSIWSLILLYALTTGSLLFVFEYTRPTSDKYTAISPSNDEPRLNLLDSYLYTFRALFLQSYNKLPKSWGGMTITLFWHAFCLICIIAYIMGTSELIFKQYTDDIIKAKPYTQTDKTNQTVYCNLNDRLCQYFERKFQYPIIKWSNAQRTPEISNESVILLTDHIHAHYLQTLKSDKENWELITLKCNTTENDDSNNIGDKQFNDMPIMEMGFLTFSEKSLYQMNIYLKYLEDSGKLLAKQESQEERIFNFLSKSQMYTNLCTDKDDLDGRIPIRLKQMNGVLIFMIVGGFCGIITHLCEYIYYVVMNR</sequence>
<protein>
    <recommendedName>
        <fullName evidence="2">Ionotropic glutamate receptor C-terminal domain-containing protein</fullName>
    </recommendedName>
</protein>
<organism evidence="3 4">
    <name type="scientific">Trichobilharzia regenti</name>
    <name type="common">Nasal bird schistosome</name>
    <dbReference type="NCBI Taxonomy" id="157069"/>
    <lineage>
        <taxon>Eukaryota</taxon>
        <taxon>Metazoa</taxon>
        <taxon>Spiralia</taxon>
        <taxon>Lophotrochozoa</taxon>
        <taxon>Platyhelminthes</taxon>
        <taxon>Trematoda</taxon>
        <taxon>Digenea</taxon>
        <taxon>Strigeidida</taxon>
        <taxon>Schistosomatoidea</taxon>
        <taxon>Schistosomatidae</taxon>
        <taxon>Trichobilharzia</taxon>
    </lineage>
</organism>
<accession>A0AA85K1T2</accession>
<evidence type="ECO:0000313" key="4">
    <source>
        <dbReference type="WBParaSite" id="TREG1_55470.4"/>
    </source>
</evidence>
<feature type="domain" description="Ionotropic glutamate receptor C-terminal" evidence="2">
    <location>
        <begin position="159"/>
        <end position="445"/>
    </location>
</feature>
<evidence type="ECO:0000256" key="1">
    <source>
        <dbReference type="SAM" id="Phobius"/>
    </source>
</evidence>
<dbReference type="Pfam" id="PF00060">
    <property type="entry name" value="Lig_chan"/>
    <property type="match status" value="1"/>
</dbReference>
<keyword evidence="1" id="KW-0812">Transmembrane</keyword>
<keyword evidence="1" id="KW-1133">Transmembrane helix</keyword>
<keyword evidence="3" id="KW-1185">Reference proteome</keyword>
<dbReference type="GO" id="GO:0015276">
    <property type="term" value="F:ligand-gated monoatomic ion channel activity"/>
    <property type="evidence" value="ECO:0007669"/>
    <property type="project" value="InterPro"/>
</dbReference>
<dbReference type="WBParaSite" id="TREG1_55470.5">
    <property type="protein sequence ID" value="TREG1_55470.5"/>
    <property type="gene ID" value="TREG1_55470"/>
</dbReference>
<evidence type="ECO:0000313" key="5">
    <source>
        <dbReference type="WBParaSite" id="TREG1_55470.5"/>
    </source>
</evidence>
<feature type="transmembrane region" description="Helical" evidence="1">
    <location>
        <begin position="152"/>
        <end position="179"/>
    </location>
</feature>
<keyword evidence="1" id="KW-0472">Membrane</keyword>
<dbReference type="Proteomes" id="UP000050795">
    <property type="component" value="Unassembled WGS sequence"/>
</dbReference>
<evidence type="ECO:0000313" key="3">
    <source>
        <dbReference type="Proteomes" id="UP000050795"/>
    </source>
</evidence>
<dbReference type="AlphaFoldDB" id="A0AA85K1T2"/>
<feature type="transmembrane region" description="Helical" evidence="1">
    <location>
        <begin position="438"/>
        <end position="461"/>
    </location>
</feature>
<dbReference type="Gene3D" id="1.10.287.70">
    <property type="match status" value="1"/>
</dbReference>
<dbReference type="GO" id="GO:0016020">
    <property type="term" value="C:membrane"/>
    <property type="evidence" value="ECO:0007669"/>
    <property type="project" value="InterPro"/>
</dbReference>
<reference evidence="3" key="1">
    <citation type="submission" date="2022-06" db="EMBL/GenBank/DDBJ databases">
        <authorList>
            <person name="Berger JAMES D."/>
            <person name="Berger JAMES D."/>
        </authorList>
    </citation>
    <scope>NUCLEOTIDE SEQUENCE [LARGE SCALE GENOMIC DNA]</scope>
</reference>